<dbReference type="EMBL" id="JBBPBM010000007">
    <property type="protein sequence ID" value="KAK8575579.1"/>
    <property type="molecule type" value="Genomic_DNA"/>
</dbReference>
<dbReference type="Proteomes" id="UP001472677">
    <property type="component" value="Unassembled WGS sequence"/>
</dbReference>
<protein>
    <submittedName>
        <fullName evidence="2">Uncharacterized protein</fullName>
    </submittedName>
</protein>
<feature type="region of interest" description="Disordered" evidence="1">
    <location>
        <begin position="180"/>
        <end position="214"/>
    </location>
</feature>
<dbReference type="InterPro" id="IPR016024">
    <property type="entry name" value="ARM-type_fold"/>
</dbReference>
<feature type="compositionally biased region" description="Basic and acidic residues" evidence="1">
    <location>
        <begin position="184"/>
        <end position="208"/>
    </location>
</feature>
<evidence type="ECO:0000313" key="2">
    <source>
        <dbReference type="EMBL" id="KAK8575579.1"/>
    </source>
</evidence>
<keyword evidence="3" id="KW-1185">Reference proteome</keyword>
<evidence type="ECO:0000313" key="3">
    <source>
        <dbReference type="Proteomes" id="UP001472677"/>
    </source>
</evidence>
<comment type="caution">
    <text evidence="2">The sequence shown here is derived from an EMBL/GenBank/DDBJ whole genome shotgun (WGS) entry which is preliminary data.</text>
</comment>
<gene>
    <name evidence="2" type="ORF">V6N12_063250</name>
</gene>
<accession>A0ABR2FB63</accession>
<dbReference type="PANTHER" id="PTHR14873:SF1">
    <property type="entry name" value="OS06G0694100 PROTEIN"/>
    <property type="match status" value="1"/>
</dbReference>
<dbReference type="SUPFAM" id="SSF48371">
    <property type="entry name" value="ARM repeat"/>
    <property type="match status" value="1"/>
</dbReference>
<name>A0ABR2FB63_9ROSI</name>
<evidence type="ECO:0000256" key="1">
    <source>
        <dbReference type="SAM" id="MobiDB-lite"/>
    </source>
</evidence>
<dbReference type="PANTHER" id="PTHR14873">
    <property type="entry name" value="OS06G0694100 PROTEIN"/>
    <property type="match status" value="1"/>
</dbReference>
<sequence>MAVPCIQRDNPRSLWFHKILSEMLSHLEQEPRNRELLIAWLKFIDPIFNSMRLLLSPYFGRIFPLLFQLLHVNDDETVVLVLKRLHTIVLLTWIRRSLFFDRLVDELVEAYKEAELRKAGEEIETGILNLLLMLQQYLGLRFEAAWNKHKDDPNLIILNRQLSVSRDYYLHRGRPEFFQPLRIDGPKEGSELKAEETKSKPVKIKTDDPSSSWR</sequence>
<reference evidence="2 3" key="1">
    <citation type="journal article" date="2024" name="G3 (Bethesda)">
        <title>Genome assembly of Hibiscus sabdariffa L. provides insights into metabolisms of medicinal natural products.</title>
        <authorList>
            <person name="Kim T."/>
        </authorList>
    </citation>
    <scope>NUCLEOTIDE SEQUENCE [LARGE SCALE GENOMIC DNA]</scope>
    <source>
        <strain evidence="2">TK-2024</strain>
        <tissue evidence="2">Old leaves</tissue>
    </source>
</reference>
<proteinExistence type="predicted"/>
<organism evidence="2 3">
    <name type="scientific">Hibiscus sabdariffa</name>
    <name type="common">roselle</name>
    <dbReference type="NCBI Taxonomy" id="183260"/>
    <lineage>
        <taxon>Eukaryota</taxon>
        <taxon>Viridiplantae</taxon>
        <taxon>Streptophyta</taxon>
        <taxon>Embryophyta</taxon>
        <taxon>Tracheophyta</taxon>
        <taxon>Spermatophyta</taxon>
        <taxon>Magnoliopsida</taxon>
        <taxon>eudicotyledons</taxon>
        <taxon>Gunneridae</taxon>
        <taxon>Pentapetalae</taxon>
        <taxon>rosids</taxon>
        <taxon>malvids</taxon>
        <taxon>Malvales</taxon>
        <taxon>Malvaceae</taxon>
        <taxon>Malvoideae</taxon>
        <taxon>Hibiscus</taxon>
    </lineage>
</organism>